<dbReference type="AlphaFoldDB" id="A0A1D1V1V0"/>
<dbReference type="EMBL" id="BDGG01000002">
    <property type="protein sequence ID" value="GAU93557.1"/>
    <property type="molecule type" value="Genomic_DNA"/>
</dbReference>
<comment type="caution">
    <text evidence="1">The sequence shown here is derived from an EMBL/GenBank/DDBJ whole genome shotgun (WGS) entry which is preliminary data.</text>
</comment>
<evidence type="ECO:0000313" key="2">
    <source>
        <dbReference type="Proteomes" id="UP000186922"/>
    </source>
</evidence>
<dbReference type="Proteomes" id="UP000186922">
    <property type="component" value="Unassembled WGS sequence"/>
</dbReference>
<evidence type="ECO:0000313" key="1">
    <source>
        <dbReference type="EMBL" id="GAU93557.1"/>
    </source>
</evidence>
<gene>
    <name evidence="1" type="primary">RvY_05483-1</name>
    <name evidence="1" type="synonym">RvY_05483.1</name>
    <name evidence="1" type="ORF">RvY_05483</name>
</gene>
<proteinExistence type="predicted"/>
<protein>
    <submittedName>
        <fullName evidence="1">Uncharacterized protein</fullName>
    </submittedName>
</protein>
<sequence length="86" mass="9748">MKYRQVLSLMLNSIRSKIKRRLLHALIDGRRGSFQRNQGIQGGPVTGMLISYPTREANGNLMERVWTIDIHVTVAQASTSCENEAY</sequence>
<accession>A0A1D1V1V0</accession>
<name>A0A1D1V1V0_RAMVA</name>
<reference evidence="1 2" key="1">
    <citation type="journal article" date="2016" name="Nat. Commun.">
        <title>Extremotolerant tardigrade genome and improved radiotolerance of human cultured cells by tardigrade-unique protein.</title>
        <authorList>
            <person name="Hashimoto T."/>
            <person name="Horikawa D.D."/>
            <person name="Saito Y."/>
            <person name="Kuwahara H."/>
            <person name="Kozuka-Hata H."/>
            <person name="Shin-I T."/>
            <person name="Minakuchi Y."/>
            <person name="Ohishi K."/>
            <person name="Motoyama A."/>
            <person name="Aizu T."/>
            <person name="Enomoto A."/>
            <person name="Kondo K."/>
            <person name="Tanaka S."/>
            <person name="Hara Y."/>
            <person name="Koshikawa S."/>
            <person name="Sagara H."/>
            <person name="Miura T."/>
            <person name="Yokobori S."/>
            <person name="Miyagawa K."/>
            <person name="Suzuki Y."/>
            <person name="Kubo T."/>
            <person name="Oyama M."/>
            <person name="Kohara Y."/>
            <person name="Fujiyama A."/>
            <person name="Arakawa K."/>
            <person name="Katayama T."/>
            <person name="Toyoda A."/>
            <person name="Kunieda T."/>
        </authorList>
    </citation>
    <scope>NUCLEOTIDE SEQUENCE [LARGE SCALE GENOMIC DNA]</scope>
    <source>
        <strain evidence="1 2">YOKOZUNA-1</strain>
    </source>
</reference>
<organism evidence="1 2">
    <name type="scientific">Ramazzottius varieornatus</name>
    <name type="common">Water bear</name>
    <name type="synonym">Tardigrade</name>
    <dbReference type="NCBI Taxonomy" id="947166"/>
    <lineage>
        <taxon>Eukaryota</taxon>
        <taxon>Metazoa</taxon>
        <taxon>Ecdysozoa</taxon>
        <taxon>Tardigrada</taxon>
        <taxon>Eutardigrada</taxon>
        <taxon>Parachela</taxon>
        <taxon>Hypsibioidea</taxon>
        <taxon>Ramazzottiidae</taxon>
        <taxon>Ramazzottius</taxon>
    </lineage>
</organism>
<keyword evidence="2" id="KW-1185">Reference proteome</keyword>